<dbReference type="InterPro" id="IPR012337">
    <property type="entry name" value="RNaseH-like_sf"/>
</dbReference>
<comment type="caution">
    <text evidence="5">The sequence shown here is derived from an EMBL/GenBank/DDBJ whole genome shotgun (WGS) entry which is preliminary data.</text>
</comment>
<dbReference type="PATRIC" id="fig|665004.4.peg.1012"/>
<reference evidence="6" key="1">
    <citation type="journal article" date="2017" name="Acta Aliment.">
        <title>Plant polysaccharide degrading enzyme system of Thermpbifida cellulosilytica TB100 revealed by de novo genome project data.</title>
        <authorList>
            <person name="Toth A."/>
            <person name="Baka E."/>
            <person name="Luzics S."/>
            <person name="Bata-Vidacs I."/>
            <person name="Nagy I."/>
            <person name="Balint B."/>
            <person name="Herceg R."/>
            <person name="Olasz F."/>
            <person name="Wilk T."/>
            <person name="Nagy T."/>
            <person name="Kriszt B."/>
            <person name="Nagy I."/>
            <person name="Kukolya J."/>
        </authorList>
    </citation>
    <scope>NUCLEOTIDE SEQUENCE [LARGE SCALE GENOMIC DNA]</scope>
    <source>
        <strain evidence="6">TB100</strain>
    </source>
</reference>
<keyword evidence="6" id="KW-1185">Reference proteome</keyword>
<dbReference type="SUPFAM" id="SSF53098">
    <property type="entry name" value="Ribonuclease H-like"/>
    <property type="match status" value="1"/>
</dbReference>
<evidence type="ECO:0000259" key="4">
    <source>
        <dbReference type="SMART" id="SM00479"/>
    </source>
</evidence>
<evidence type="ECO:0000256" key="3">
    <source>
        <dbReference type="ARBA" id="ARBA00022839"/>
    </source>
</evidence>
<evidence type="ECO:0000313" key="6">
    <source>
        <dbReference type="Proteomes" id="UP000074382"/>
    </source>
</evidence>
<dbReference type="InterPro" id="IPR013520">
    <property type="entry name" value="Ribonucl_H"/>
</dbReference>
<dbReference type="PANTHER" id="PTHR30231">
    <property type="entry name" value="DNA POLYMERASE III SUBUNIT EPSILON"/>
    <property type="match status" value="1"/>
</dbReference>
<keyword evidence="3" id="KW-0269">Exonuclease</keyword>
<evidence type="ECO:0000256" key="2">
    <source>
        <dbReference type="ARBA" id="ARBA00022801"/>
    </source>
</evidence>
<dbReference type="GO" id="GO:0005829">
    <property type="term" value="C:cytosol"/>
    <property type="evidence" value="ECO:0007669"/>
    <property type="project" value="TreeGrafter"/>
</dbReference>
<dbReference type="Pfam" id="PF00929">
    <property type="entry name" value="RNase_T"/>
    <property type="match status" value="1"/>
</dbReference>
<dbReference type="InterPro" id="IPR036397">
    <property type="entry name" value="RNaseH_sf"/>
</dbReference>
<dbReference type="Proteomes" id="UP000074382">
    <property type="component" value="Unassembled WGS sequence"/>
</dbReference>
<feature type="domain" description="Exonuclease" evidence="4">
    <location>
        <begin position="15"/>
        <end position="195"/>
    </location>
</feature>
<accession>A0A147KLX4</accession>
<dbReference type="SMART" id="SM00479">
    <property type="entry name" value="EXOIII"/>
    <property type="match status" value="1"/>
</dbReference>
<dbReference type="NCBIfam" id="NF005927">
    <property type="entry name" value="PRK07942.1"/>
    <property type="match status" value="1"/>
</dbReference>
<dbReference type="GO" id="GO:0003676">
    <property type="term" value="F:nucleic acid binding"/>
    <property type="evidence" value="ECO:0007669"/>
    <property type="project" value="InterPro"/>
</dbReference>
<dbReference type="OrthoDB" id="9791657at2"/>
<evidence type="ECO:0000313" key="5">
    <source>
        <dbReference type="EMBL" id="KUP98304.1"/>
    </source>
</evidence>
<sequence length="250" mass="26605">MTDNSATAPGWHLGPLAAFDLETTGVDLERDRVVTAAVIETAADGSPSARRTWLVDPGTEIPAAAAAIHGISTERAAAEGQPAAAAVAEITEALERLLAAGIPLVIMNAPFDLTILDRECRRHGVVPLSDRLAAVAPIVDPLVLDRHVDRYRRGKRNLEALCAHYRVRHDGAHEAGADAAAAAAVARSIGRSAARLAGLSPLELHDLQVRAAAEQAASFEAFLRRKGQTDARISRSWPLIPLEEEQPGLW</sequence>
<name>A0A147KLX4_THECS</name>
<protein>
    <submittedName>
        <fullName evidence="5">DNA polymerase III subunit epsilon</fullName>
    </submittedName>
</protein>
<dbReference type="CDD" id="cd06127">
    <property type="entry name" value="DEDDh"/>
    <property type="match status" value="1"/>
</dbReference>
<dbReference type="GO" id="GO:0008408">
    <property type="term" value="F:3'-5' exonuclease activity"/>
    <property type="evidence" value="ECO:0007669"/>
    <property type="project" value="TreeGrafter"/>
</dbReference>
<proteinExistence type="predicted"/>
<organism evidence="5 6">
    <name type="scientific">Thermobifida cellulosilytica TB100</name>
    <dbReference type="NCBI Taxonomy" id="665004"/>
    <lineage>
        <taxon>Bacteria</taxon>
        <taxon>Bacillati</taxon>
        <taxon>Actinomycetota</taxon>
        <taxon>Actinomycetes</taxon>
        <taxon>Streptosporangiales</taxon>
        <taxon>Nocardiopsidaceae</taxon>
        <taxon>Thermobifida</taxon>
    </lineage>
</organism>
<dbReference type="AlphaFoldDB" id="A0A147KLX4"/>
<dbReference type="STRING" id="665004.AC529_02400"/>
<keyword evidence="1" id="KW-0540">Nuclease</keyword>
<dbReference type="Gene3D" id="3.30.420.10">
    <property type="entry name" value="Ribonuclease H-like superfamily/Ribonuclease H"/>
    <property type="match status" value="1"/>
</dbReference>
<dbReference type="EMBL" id="LGEM01000012">
    <property type="protein sequence ID" value="KUP98304.1"/>
    <property type="molecule type" value="Genomic_DNA"/>
</dbReference>
<dbReference type="RefSeq" id="WP_068753795.1">
    <property type="nucleotide sequence ID" value="NZ_KQ950180.1"/>
</dbReference>
<gene>
    <name evidence="5" type="ORF">AC529_02400</name>
</gene>
<evidence type="ECO:0000256" key="1">
    <source>
        <dbReference type="ARBA" id="ARBA00022722"/>
    </source>
</evidence>
<dbReference type="PANTHER" id="PTHR30231:SF4">
    <property type="entry name" value="PROTEIN NEN2"/>
    <property type="match status" value="1"/>
</dbReference>
<keyword evidence="2" id="KW-0378">Hydrolase</keyword>